<dbReference type="EMBL" id="JAIWYP010000009">
    <property type="protein sequence ID" value="KAH3772276.1"/>
    <property type="molecule type" value="Genomic_DNA"/>
</dbReference>
<evidence type="ECO:0000256" key="1">
    <source>
        <dbReference type="SAM" id="Phobius"/>
    </source>
</evidence>
<proteinExistence type="predicted"/>
<accession>A0A9D4E315</accession>
<keyword evidence="1" id="KW-0472">Membrane</keyword>
<keyword evidence="3" id="KW-1185">Reference proteome</keyword>
<feature type="transmembrane region" description="Helical" evidence="1">
    <location>
        <begin position="12"/>
        <end position="36"/>
    </location>
</feature>
<organism evidence="2 3">
    <name type="scientific">Dreissena polymorpha</name>
    <name type="common">Zebra mussel</name>
    <name type="synonym">Mytilus polymorpha</name>
    <dbReference type="NCBI Taxonomy" id="45954"/>
    <lineage>
        <taxon>Eukaryota</taxon>
        <taxon>Metazoa</taxon>
        <taxon>Spiralia</taxon>
        <taxon>Lophotrochozoa</taxon>
        <taxon>Mollusca</taxon>
        <taxon>Bivalvia</taxon>
        <taxon>Autobranchia</taxon>
        <taxon>Heteroconchia</taxon>
        <taxon>Euheterodonta</taxon>
        <taxon>Imparidentia</taxon>
        <taxon>Neoheterodontei</taxon>
        <taxon>Myida</taxon>
        <taxon>Dreissenoidea</taxon>
        <taxon>Dreissenidae</taxon>
        <taxon>Dreissena</taxon>
    </lineage>
</organism>
<reference evidence="2" key="1">
    <citation type="journal article" date="2019" name="bioRxiv">
        <title>The Genome of the Zebra Mussel, Dreissena polymorpha: A Resource for Invasive Species Research.</title>
        <authorList>
            <person name="McCartney M.A."/>
            <person name="Auch B."/>
            <person name="Kono T."/>
            <person name="Mallez S."/>
            <person name="Zhang Y."/>
            <person name="Obille A."/>
            <person name="Becker A."/>
            <person name="Abrahante J.E."/>
            <person name="Garbe J."/>
            <person name="Badalamenti J.P."/>
            <person name="Herman A."/>
            <person name="Mangelson H."/>
            <person name="Liachko I."/>
            <person name="Sullivan S."/>
            <person name="Sone E.D."/>
            <person name="Koren S."/>
            <person name="Silverstein K.A.T."/>
            <person name="Beckman K.B."/>
            <person name="Gohl D.M."/>
        </authorList>
    </citation>
    <scope>NUCLEOTIDE SEQUENCE</scope>
    <source>
        <strain evidence="2">Duluth1</strain>
        <tissue evidence="2">Whole animal</tissue>
    </source>
</reference>
<dbReference type="Proteomes" id="UP000828390">
    <property type="component" value="Unassembled WGS sequence"/>
</dbReference>
<protein>
    <submittedName>
        <fullName evidence="2">Uncharacterized protein</fullName>
    </submittedName>
</protein>
<gene>
    <name evidence="2" type="ORF">DPMN_173614</name>
</gene>
<reference evidence="2" key="2">
    <citation type="submission" date="2020-11" db="EMBL/GenBank/DDBJ databases">
        <authorList>
            <person name="McCartney M.A."/>
            <person name="Auch B."/>
            <person name="Kono T."/>
            <person name="Mallez S."/>
            <person name="Becker A."/>
            <person name="Gohl D.M."/>
            <person name="Silverstein K.A.T."/>
            <person name="Koren S."/>
            <person name="Bechman K.B."/>
            <person name="Herman A."/>
            <person name="Abrahante J.E."/>
            <person name="Garbe J."/>
        </authorList>
    </citation>
    <scope>NUCLEOTIDE SEQUENCE</scope>
    <source>
        <strain evidence="2">Duluth1</strain>
        <tissue evidence="2">Whole animal</tissue>
    </source>
</reference>
<name>A0A9D4E315_DREPO</name>
<sequence length="82" mass="8731">MEPVVHYTPGLAIAAVAMVILLRTSAVLVPPLAMVAPKFLKRVTSSSFSPFIVMSALVLVVLFSMIFDFSVLTSTPHAPSLS</sequence>
<keyword evidence="1" id="KW-1133">Transmembrane helix</keyword>
<evidence type="ECO:0000313" key="2">
    <source>
        <dbReference type="EMBL" id="KAH3772276.1"/>
    </source>
</evidence>
<dbReference type="AlphaFoldDB" id="A0A9D4E315"/>
<comment type="caution">
    <text evidence="2">The sequence shown here is derived from an EMBL/GenBank/DDBJ whole genome shotgun (WGS) entry which is preliminary data.</text>
</comment>
<evidence type="ECO:0000313" key="3">
    <source>
        <dbReference type="Proteomes" id="UP000828390"/>
    </source>
</evidence>
<feature type="transmembrane region" description="Helical" evidence="1">
    <location>
        <begin position="48"/>
        <end position="67"/>
    </location>
</feature>
<keyword evidence="1" id="KW-0812">Transmembrane</keyword>